<dbReference type="HOGENOM" id="CLU_1240117_0_0_1"/>
<dbReference type="PANTHER" id="PTHR42085">
    <property type="entry name" value="F-BOX DOMAIN-CONTAINING PROTEIN"/>
    <property type="match status" value="1"/>
</dbReference>
<reference evidence="3" key="1">
    <citation type="journal article" date="2012" name="PLoS Genet.">
        <title>The genomes of the fungal plant pathogens Cladosporium fulvum and Dothistroma septosporum reveal adaptation to different hosts and lifestyles but also signatures of common ancestry.</title>
        <authorList>
            <person name="de Wit P.J.G.M."/>
            <person name="van der Burgt A."/>
            <person name="Oekmen B."/>
            <person name="Stergiopoulos I."/>
            <person name="Abd-Elsalam K.A."/>
            <person name="Aerts A.L."/>
            <person name="Bahkali A.H."/>
            <person name="Beenen H.G."/>
            <person name="Chettri P."/>
            <person name="Cox M.P."/>
            <person name="Datema E."/>
            <person name="de Vries R.P."/>
            <person name="Dhillon B."/>
            <person name="Ganley A.R."/>
            <person name="Griffiths S.A."/>
            <person name="Guo Y."/>
            <person name="Hamelin R.C."/>
            <person name="Henrissat B."/>
            <person name="Kabir M.S."/>
            <person name="Jashni M.K."/>
            <person name="Kema G."/>
            <person name="Klaubauf S."/>
            <person name="Lapidus A."/>
            <person name="Levasseur A."/>
            <person name="Lindquist E."/>
            <person name="Mehrabi R."/>
            <person name="Ohm R.A."/>
            <person name="Owen T.J."/>
            <person name="Salamov A."/>
            <person name="Schwelm A."/>
            <person name="Schijlen E."/>
            <person name="Sun H."/>
            <person name="van den Burg H.A."/>
            <person name="van Ham R.C.H.J."/>
            <person name="Zhang S."/>
            <person name="Goodwin S.B."/>
            <person name="Grigoriev I.V."/>
            <person name="Collemare J."/>
            <person name="Bradshaw R.E."/>
        </authorList>
    </citation>
    <scope>NUCLEOTIDE SEQUENCE [LARGE SCALE GENOMIC DNA]</scope>
    <source>
        <strain evidence="3">NZE10 / CBS 128990</strain>
    </source>
</reference>
<name>N1PF58_DOTSN</name>
<gene>
    <name evidence="2" type="ORF">DOTSEDRAFT_27336</name>
</gene>
<dbReference type="Proteomes" id="UP000016933">
    <property type="component" value="Unassembled WGS sequence"/>
</dbReference>
<evidence type="ECO:0000256" key="1">
    <source>
        <dbReference type="SAM" id="MobiDB-lite"/>
    </source>
</evidence>
<dbReference type="OrthoDB" id="3650112at2759"/>
<feature type="region of interest" description="Disordered" evidence="1">
    <location>
        <begin position="1"/>
        <end position="21"/>
    </location>
</feature>
<protein>
    <submittedName>
        <fullName evidence="2">Uncharacterized protein</fullName>
    </submittedName>
</protein>
<dbReference type="OMA" id="HIEAIRM"/>
<reference evidence="2 3" key="2">
    <citation type="journal article" date="2012" name="PLoS Pathog.">
        <title>Diverse lifestyles and strategies of plant pathogenesis encoded in the genomes of eighteen Dothideomycetes fungi.</title>
        <authorList>
            <person name="Ohm R.A."/>
            <person name="Feau N."/>
            <person name="Henrissat B."/>
            <person name="Schoch C.L."/>
            <person name="Horwitz B.A."/>
            <person name="Barry K.W."/>
            <person name="Condon B.J."/>
            <person name="Copeland A.C."/>
            <person name="Dhillon B."/>
            <person name="Glaser F."/>
            <person name="Hesse C.N."/>
            <person name="Kosti I."/>
            <person name="LaButti K."/>
            <person name="Lindquist E.A."/>
            <person name="Lucas S."/>
            <person name="Salamov A.A."/>
            <person name="Bradshaw R.E."/>
            <person name="Ciuffetti L."/>
            <person name="Hamelin R.C."/>
            <person name="Kema G.H.J."/>
            <person name="Lawrence C."/>
            <person name="Scott J.A."/>
            <person name="Spatafora J.W."/>
            <person name="Turgeon B.G."/>
            <person name="de Wit P.J.G.M."/>
            <person name="Zhong S."/>
            <person name="Goodwin S.B."/>
            <person name="Grigoriev I.V."/>
        </authorList>
    </citation>
    <scope>NUCLEOTIDE SEQUENCE [LARGE SCALE GENOMIC DNA]</scope>
    <source>
        <strain evidence="3">NZE10 / CBS 128990</strain>
    </source>
</reference>
<keyword evidence="3" id="KW-1185">Reference proteome</keyword>
<dbReference type="PANTHER" id="PTHR42085:SF2">
    <property type="entry name" value="F-BOX DOMAIN-CONTAINING PROTEIN"/>
    <property type="match status" value="1"/>
</dbReference>
<sequence length="223" mass="25676">MSATSSNKEKRSKEFTKVSGSDSAQHTSRLLKLPAELRNRIYRFALHGQMAYKLRKTTKCKRLHTVKPQAPGLLLACRQTHIEAIRMLYQQAHIIFDHLDILKKWTKKIGSNRLQLIGALHLKSSVLDFKQLVASYWSPRWTLTAYAIEAQAALEAAKSELDIDHIVLKTDVYMPGRMVDIVWTEKSVDLAAKFSENADDTALPRQNWQAFEMLRQDRAQIWE</sequence>
<dbReference type="AlphaFoldDB" id="N1PF58"/>
<feature type="compositionally biased region" description="Basic and acidic residues" evidence="1">
    <location>
        <begin position="7"/>
        <end position="16"/>
    </location>
</feature>
<accession>N1PF58</accession>
<dbReference type="InterPro" id="IPR038883">
    <property type="entry name" value="AN11006-like"/>
</dbReference>
<dbReference type="EMBL" id="KB446543">
    <property type="protein sequence ID" value="EME40719.1"/>
    <property type="molecule type" value="Genomic_DNA"/>
</dbReference>
<evidence type="ECO:0000313" key="2">
    <source>
        <dbReference type="EMBL" id="EME40719.1"/>
    </source>
</evidence>
<organism evidence="2 3">
    <name type="scientific">Dothistroma septosporum (strain NZE10 / CBS 128990)</name>
    <name type="common">Red band needle blight fungus</name>
    <name type="synonym">Mycosphaerella pini</name>
    <dbReference type="NCBI Taxonomy" id="675120"/>
    <lineage>
        <taxon>Eukaryota</taxon>
        <taxon>Fungi</taxon>
        <taxon>Dikarya</taxon>
        <taxon>Ascomycota</taxon>
        <taxon>Pezizomycotina</taxon>
        <taxon>Dothideomycetes</taxon>
        <taxon>Dothideomycetidae</taxon>
        <taxon>Mycosphaerellales</taxon>
        <taxon>Mycosphaerellaceae</taxon>
        <taxon>Dothistroma</taxon>
    </lineage>
</organism>
<evidence type="ECO:0000313" key="3">
    <source>
        <dbReference type="Proteomes" id="UP000016933"/>
    </source>
</evidence>
<proteinExistence type="predicted"/>